<evidence type="ECO:0000313" key="3">
    <source>
        <dbReference type="Proteomes" id="UP000230292"/>
    </source>
</evidence>
<keyword evidence="1" id="KW-1133">Transmembrane helix</keyword>
<evidence type="ECO:0000313" key="2">
    <source>
        <dbReference type="EMBL" id="PIW37264.1"/>
    </source>
</evidence>
<name>A0A2M7H4V8_9BACT</name>
<keyword evidence="1" id="KW-0812">Transmembrane</keyword>
<dbReference type="Proteomes" id="UP000230292">
    <property type="component" value="Unassembled WGS sequence"/>
</dbReference>
<keyword evidence="1" id="KW-0472">Membrane</keyword>
<comment type="caution">
    <text evidence="2">The sequence shown here is derived from an EMBL/GenBank/DDBJ whole genome shotgun (WGS) entry which is preliminary data.</text>
</comment>
<evidence type="ECO:0000256" key="1">
    <source>
        <dbReference type="SAM" id="Phobius"/>
    </source>
</evidence>
<sequence>MIKRILPPIFIFIVSVAAIVPLMSFGAEGSDSPGYIWLAGRISHNEPLIQNDSTYDILLQVAPDEARSLKIAEPKQQTLVDGKMVHNYPIGLSLLMSLGYLATQSPLGWYVSYILIVALAPMLLYLVVKELLHEVKYNSAMATLAALSLLTQTTYF</sequence>
<protein>
    <submittedName>
        <fullName evidence="2">Uncharacterized protein</fullName>
    </submittedName>
</protein>
<feature type="transmembrane region" description="Helical" evidence="1">
    <location>
        <begin position="107"/>
        <end position="128"/>
    </location>
</feature>
<gene>
    <name evidence="2" type="ORF">COW24_01000</name>
</gene>
<proteinExistence type="predicted"/>
<organism evidence="2 3">
    <name type="scientific">Candidatus Kerfeldbacteria bacterium CG15_BIG_FIL_POST_REV_8_21_14_020_45_12</name>
    <dbReference type="NCBI Taxonomy" id="2014247"/>
    <lineage>
        <taxon>Bacteria</taxon>
        <taxon>Candidatus Kerfeldiibacteriota</taxon>
    </lineage>
</organism>
<accession>A0A2M7H4V8</accession>
<dbReference type="AlphaFoldDB" id="A0A2M7H4V8"/>
<dbReference type="EMBL" id="PFGC01000013">
    <property type="protein sequence ID" value="PIW37264.1"/>
    <property type="molecule type" value="Genomic_DNA"/>
</dbReference>
<reference evidence="2 3" key="1">
    <citation type="submission" date="2017-09" db="EMBL/GenBank/DDBJ databases">
        <title>Depth-based differentiation of microbial function through sediment-hosted aquifers and enrichment of novel symbionts in the deep terrestrial subsurface.</title>
        <authorList>
            <person name="Probst A.J."/>
            <person name="Ladd B."/>
            <person name="Jarett J.K."/>
            <person name="Geller-Mcgrath D.E."/>
            <person name="Sieber C.M."/>
            <person name="Emerson J.B."/>
            <person name="Anantharaman K."/>
            <person name="Thomas B.C."/>
            <person name="Malmstrom R."/>
            <person name="Stieglmeier M."/>
            <person name="Klingl A."/>
            <person name="Woyke T."/>
            <person name="Ryan C.M."/>
            <person name="Banfield J.F."/>
        </authorList>
    </citation>
    <scope>NUCLEOTIDE SEQUENCE [LARGE SCALE GENOMIC DNA]</scope>
    <source>
        <strain evidence="2">CG15_BIG_FIL_POST_REV_8_21_14_020_45_12</strain>
    </source>
</reference>